<name>A0A916Z255_9BACL</name>
<dbReference type="Gene3D" id="3.40.720.10">
    <property type="entry name" value="Alkaline Phosphatase, subunit A"/>
    <property type="match status" value="1"/>
</dbReference>
<reference evidence="4" key="2">
    <citation type="submission" date="2020-09" db="EMBL/GenBank/DDBJ databases">
        <authorList>
            <person name="Sun Q."/>
            <person name="Zhou Y."/>
        </authorList>
    </citation>
    <scope>NUCLEOTIDE SEQUENCE</scope>
    <source>
        <strain evidence="4">CGMCC 1.15178</strain>
    </source>
</reference>
<comment type="caution">
    <text evidence="4">The sequence shown here is derived from an EMBL/GenBank/DDBJ whole genome shotgun (WGS) entry which is preliminary data.</text>
</comment>
<evidence type="ECO:0000256" key="2">
    <source>
        <dbReference type="ARBA" id="ARBA00022801"/>
    </source>
</evidence>
<gene>
    <name evidence="4" type="ORF">GCM10010911_32940</name>
</gene>
<organism evidence="4 5">
    <name type="scientific">Paenibacillus nasutitermitis</name>
    <dbReference type="NCBI Taxonomy" id="1652958"/>
    <lineage>
        <taxon>Bacteria</taxon>
        <taxon>Bacillati</taxon>
        <taxon>Bacillota</taxon>
        <taxon>Bacilli</taxon>
        <taxon>Bacillales</taxon>
        <taxon>Paenibacillaceae</taxon>
        <taxon>Paenibacillus</taxon>
    </lineage>
</organism>
<dbReference type="PANTHER" id="PTHR45953">
    <property type="entry name" value="IDURONATE 2-SULFATASE"/>
    <property type="match status" value="1"/>
</dbReference>
<dbReference type="InterPro" id="IPR000917">
    <property type="entry name" value="Sulfatase_N"/>
</dbReference>
<accession>A0A916Z255</accession>
<dbReference type="Proteomes" id="UP000612456">
    <property type="component" value="Unassembled WGS sequence"/>
</dbReference>
<keyword evidence="1" id="KW-0479">Metal-binding</keyword>
<dbReference type="Pfam" id="PF00884">
    <property type="entry name" value="Sulfatase"/>
    <property type="match status" value="1"/>
</dbReference>
<feature type="domain" description="Sulfatase N-terminal" evidence="3">
    <location>
        <begin position="6"/>
        <end position="387"/>
    </location>
</feature>
<keyword evidence="2" id="KW-0378">Hydrolase</keyword>
<keyword evidence="5" id="KW-1185">Reference proteome</keyword>
<protein>
    <submittedName>
        <fullName evidence="4">Sulfatase</fullName>
    </submittedName>
</protein>
<proteinExistence type="predicted"/>
<reference evidence="4" key="1">
    <citation type="journal article" date="2014" name="Int. J. Syst. Evol. Microbiol.">
        <title>Complete genome sequence of Corynebacterium casei LMG S-19264T (=DSM 44701T), isolated from a smear-ripened cheese.</title>
        <authorList>
            <consortium name="US DOE Joint Genome Institute (JGI-PGF)"/>
            <person name="Walter F."/>
            <person name="Albersmeier A."/>
            <person name="Kalinowski J."/>
            <person name="Ruckert C."/>
        </authorList>
    </citation>
    <scope>NUCLEOTIDE SEQUENCE</scope>
    <source>
        <strain evidence="4">CGMCC 1.15178</strain>
    </source>
</reference>
<dbReference type="PANTHER" id="PTHR45953:SF1">
    <property type="entry name" value="IDURONATE 2-SULFATASE"/>
    <property type="match status" value="1"/>
</dbReference>
<dbReference type="RefSeq" id="WP_188993008.1">
    <property type="nucleotide sequence ID" value="NZ_BMHP01000002.1"/>
</dbReference>
<dbReference type="EMBL" id="BMHP01000002">
    <property type="protein sequence ID" value="GGD72442.1"/>
    <property type="molecule type" value="Genomic_DNA"/>
</dbReference>
<dbReference type="AlphaFoldDB" id="A0A916Z255"/>
<sequence>MDTKQPNIILITTDQQRYDSIKANGSSFMNTPHMDRLAKEGVSFRRAYCPNTICTPSRVSIMSGMHLSRHGSYNIGTTTSHYSTWISTILREHGYRTHHVGKAHWHPWGSESPETMEVDDRGTPFYDFSGFETAELSLGHNTYGVTSHYAHWVNQKGFDPKSFANSRMFDEDANDTGDWNIPLEVHQGNWIAESAIDFMKSQEGDRPFFLNLGIQDPHHPHVLPVQFTNRVDPAAIPLPDNTNDTETDYADHIPLFHNGRIVESRFNGPHVIAGNGAVAWKTYFEDEEKTRLTRAYYYSMVQLIDEQLGRILDALDSLGLADDTLIIFTSDHGEMLGDHRIGQKGPLVYEGVTHIPLLVRYPNGFAPCEVEEVVSLVDLLPTILDFAAIEDHVKRDGISLKPRLADGELLSRSGVRIEYKEEPDRIRYKCWVKAEWKLAVYLGEIFGELYHLQEDPGEKHNLFHLPEYQSIKLELMMELLNDMERSEPVNRRSSRV</sequence>
<dbReference type="SUPFAM" id="SSF53649">
    <property type="entry name" value="Alkaline phosphatase-like"/>
    <property type="match status" value="1"/>
</dbReference>
<dbReference type="GO" id="GO:0046872">
    <property type="term" value="F:metal ion binding"/>
    <property type="evidence" value="ECO:0007669"/>
    <property type="project" value="UniProtKB-KW"/>
</dbReference>
<evidence type="ECO:0000313" key="4">
    <source>
        <dbReference type="EMBL" id="GGD72442.1"/>
    </source>
</evidence>
<dbReference type="GO" id="GO:0008484">
    <property type="term" value="F:sulfuric ester hydrolase activity"/>
    <property type="evidence" value="ECO:0007669"/>
    <property type="project" value="TreeGrafter"/>
</dbReference>
<evidence type="ECO:0000259" key="3">
    <source>
        <dbReference type="Pfam" id="PF00884"/>
    </source>
</evidence>
<dbReference type="GO" id="GO:0005737">
    <property type="term" value="C:cytoplasm"/>
    <property type="evidence" value="ECO:0007669"/>
    <property type="project" value="TreeGrafter"/>
</dbReference>
<evidence type="ECO:0000256" key="1">
    <source>
        <dbReference type="ARBA" id="ARBA00022723"/>
    </source>
</evidence>
<dbReference type="InterPro" id="IPR017850">
    <property type="entry name" value="Alkaline_phosphatase_core_sf"/>
</dbReference>
<evidence type="ECO:0000313" key="5">
    <source>
        <dbReference type="Proteomes" id="UP000612456"/>
    </source>
</evidence>